<dbReference type="PANTHER" id="PTHR22761">
    <property type="entry name" value="CHARGED MULTIVESICULAR BODY PROTEIN"/>
    <property type="match status" value="1"/>
</dbReference>
<dbReference type="AlphaFoldDB" id="A0A8X8YNQ8"/>
<dbReference type="OrthoDB" id="10250120at2759"/>
<proteinExistence type="predicted"/>
<protein>
    <recommendedName>
        <fullName evidence="4">Charged multivesicular body protein 7</fullName>
    </recommendedName>
</protein>
<dbReference type="GO" id="GO:0005771">
    <property type="term" value="C:multivesicular body"/>
    <property type="evidence" value="ECO:0007669"/>
    <property type="project" value="TreeGrafter"/>
</dbReference>
<evidence type="ECO:0008006" key="4">
    <source>
        <dbReference type="Google" id="ProtNLM"/>
    </source>
</evidence>
<gene>
    <name evidence="2" type="ORF">SASPL_104993</name>
</gene>
<dbReference type="GO" id="GO:0009898">
    <property type="term" value="C:cytoplasmic side of plasma membrane"/>
    <property type="evidence" value="ECO:0007669"/>
    <property type="project" value="TreeGrafter"/>
</dbReference>
<dbReference type="PANTHER" id="PTHR22761:SF7">
    <property type="entry name" value="SNF7 FAMILY PROTEIN"/>
    <property type="match status" value="1"/>
</dbReference>
<dbReference type="GO" id="GO:0006900">
    <property type="term" value="P:vesicle budding from membrane"/>
    <property type="evidence" value="ECO:0007669"/>
    <property type="project" value="TreeGrafter"/>
</dbReference>
<feature type="coiled-coil region" evidence="1">
    <location>
        <begin position="320"/>
        <end position="354"/>
    </location>
</feature>
<evidence type="ECO:0000313" key="3">
    <source>
        <dbReference type="Proteomes" id="UP000298416"/>
    </source>
</evidence>
<dbReference type="InterPro" id="IPR005024">
    <property type="entry name" value="Snf7_fam"/>
</dbReference>
<evidence type="ECO:0000256" key="1">
    <source>
        <dbReference type="SAM" id="Coils"/>
    </source>
</evidence>
<evidence type="ECO:0000313" key="2">
    <source>
        <dbReference type="EMBL" id="KAG6433381.1"/>
    </source>
</evidence>
<sequence>MEEAEEAAAAAAAAFVRREVEDWDEEVKSRARFKALSGQRSDWEARYCFWRDLIVKTARHLRVLVIRPSRLTRLWFRRRPDGLSPLCLDQVLLEMHRAGDLLLPRASSSSSRLPHIFRRALDFLPLGDRRPLALTADCYILAPLLEERSVEVITKLSENCWTSTCVVTMDKFGEVCAGSEEERLAILDYLETRGRATRLVINRPHPIEGVKLCISPAAASAASTTDYSLLHLTWTAEKLGKQLHLIDQRYQKSRESAIASLREANKKLALRHTKELKLASQSRERCSALLDQVEKVLQAITDAESSKKVAEALQSSKRAMQENQVNIEEVEQCLLELDENIDALKRLDNALEATTTYGEIDDEDIEEEFKTLQLELNSTKTVAAKAEISEETETDALSNVLSNLRLKSEEAKKVEAECCTDENMSNDGGLEAA</sequence>
<keyword evidence="1" id="KW-0175">Coiled coil</keyword>
<organism evidence="2">
    <name type="scientific">Salvia splendens</name>
    <name type="common">Scarlet sage</name>
    <dbReference type="NCBI Taxonomy" id="180675"/>
    <lineage>
        <taxon>Eukaryota</taxon>
        <taxon>Viridiplantae</taxon>
        <taxon>Streptophyta</taxon>
        <taxon>Embryophyta</taxon>
        <taxon>Tracheophyta</taxon>
        <taxon>Spermatophyta</taxon>
        <taxon>Magnoliopsida</taxon>
        <taxon>eudicotyledons</taxon>
        <taxon>Gunneridae</taxon>
        <taxon>Pentapetalae</taxon>
        <taxon>asterids</taxon>
        <taxon>lamiids</taxon>
        <taxon>Lamiales</taxon>
        <taxon>Lamiaceae</taxon>
        <taxon>Nepetoideae</taxon>
        <taxon>Mentheae</taxon>
        <taxon>Salviinae</taxon>
        <taxon>Salvia</taxon>
        <taxon>Salvia subgen. Calosphace</taxon>
        <taxon>core Calosphace</taxon>
    </lineage>
</organism>
<keyword evidence="3" id="KW-1185">Reference proteome</keyword>
<comment type="caution">
    <text evidence="2">The sequence shown here is derived from an EMBL/GenBank/DDBJ whole genome shotgun (WGS) entry which is preliminary data.</text>
</comment>
<dbReference type="GO" id="GO:0032511">
    <property type="term" value="P:late endosome to vacuole transport via multivesicular body sorting pathway"/>
    <property type="evidence" value="ECO:0007669"/>
    <property type="project" value="TreeGrafter"/>
</dbReference>
<dbReference type="EMBL" id="PNBA02000002">
    <property type="protein sequence ID" value="KAG6433381.1"/>
    <property type="molecule type" value="Genomic_DNA"/>
</dbReference>
<dbReference type="GO" id="GO:0000815">
    <property type="term" value="C:ESCRT III complex"/>
    <property type="evidence" value="ECO:0007669"/>
    <property type="project" value="TreeGrafter"/>
</dbReference>
<reference evidence="2" key="1">
    <citation type="submission" date="2018-01" db="EMBL/GenBank/DDBJ databases">
        <authorList>
            <person name="Mao J.F."/>
        </authorList>
    </citation>
    <scope>NUCLEOTIDE SEQUENCE</scope>
    <source>
        <strain evidence="2">Huo1</strain>
        <tissue evidence="2">Leaf</tissue>
    </source>
</reference>
<dbReference type="Pfam" id="PF03357">
    <property type="entry name" value="Snf7"/>
    <property type="match status" value="1"/>
</dbReference>
<accession>A0A8X8YNQ8</accession>
<name>A0A8X8YNQ8_SALSN</name>
<dbReference type="Pfam" id="PF25880">
    <property type="entry name" value="WHD_CHMP7_1st"/>
    <property type="match status" value="1"/>
</dbReference>
<dbReference type="Proteomes" id="UP000298416">
    <property type="component" value="Unassembled WGS sequence"/>
</dbReference>
<reference evidence="2" key="2">
    <citation type="submission" date="2020-08" db="EMBL/GenBank/DDBJ databases">
        <title>Plant Genome Project.</title>
        <authorList>
            <person name="Zhang R.-G."/>
        </authorList>
    </citation>
    <scope>NUCLEOTIDE SEQUENCE</scope>
    <source>
        <strain evidence="2">Huo1</strain>
        <tissue evidence="2">Leaf</tissue>
    </source>
</reference>